<dbReference type="InterPro" id="IPR028250">
    <property type="entry name" value="DsbDN"/>
</dbReference>
<name>A0A1M5BNQ4_9SPHI</name>
<protein>
    <submittedName>
        <fullName evidence="3">Disulphide bond corrector protein DsbC</fullName>
    </submittedName>
</protein>
<sequence>MKKAFLIAFILMSSYSFAQIIKEHVQWSYSVKKINKTEAIITITAMMDNGWHIYSQKLKEGGPIKTSFNFQASPQYDLIGETIESAPQIEYDSIFKMDIGFFEGIATFQQKVKLKTQDPISVKCKLEYSPCSKSVCLIPATEELDILLD</sequence>
<keyword evidence="4" id="KW-1185">Reference proteome</keyword>
<dbReference type="AlphaFoldDB" id="A0A1M5BNQ4"/>
<dbReference type="Pfam" id="PF11412">
    <property type="entry name" value="DsbD_N"/>
    <property type="match status" value="1"/>
</dbReference>
<keyword evidence="1" id="KW-0732">Signal</keyword>
<dbReference type="Gene3D" id="2.60.40.1250">
    <property type="entry name" value="Thiol:disulfide interchange protein DsbD, N-terminal domain"/>
    <property type="match status" value="1"/>
</dbReference>
<dbReference type="OrthoDB" id="767251at2"/>
<proteinExistence type="predicted"/>
<evidence type="ECO:0000313" key="3">
    <source>
        <dbReference type="EMBL" id="SHF43857.1"/>
    </source>
</evidence>
<dbReference type="STRING" id="288992.SAMN04488522_1021270"/>
<gene>
    <name evidence="3" type="ORF">SAMN04488522_1021270</name>
</gene>
<feature type="chain" id="PRO_5013110082" evidence="1">
    <location>
        <begin position="19"/>
        <end position="149"/>
    </location>
</feature>
<dbReference type="Proteomes" id="UP000184287">
    <property type="component" value="Unassembled WGS sequence"/>
</dbReference>
<organism evidence="3 4">
    <name type="scientific">Pedobacter caeni</name>
    <dbReference type="NCBI Taxonomy" id="288992"/>
    <lineage>
        <taxon>Bacteria</taxon>
        <taxon>Pseudomonadati</taxon>
        <taxon>Bacteroidota</taxon>
        <taxon>Sphingobacteriia</taxon>
        <taxon>Sphingobacteriales</taxon>
        <taxon>Sphingobacteriaceae</taxon>
        <taxon>Pedobacter</taxon>
    </lineage>
</organism>
<feature type="domain" description="Thiol:disulfide interchange protein DsbD N-terminal" evidence="2">
    <location>
        <begin position="19"/>
        <end position="145"/>
    </location>
</feature>
<evidence type="ECO:0000313" key="4">
    <source>
        <dbReference type="Proteomes" id="UP000184287"/>
    </source>
</evidence>
<accession>A0A1M5BNQ4</accession>
<feature type="signal peptide" evidence="1">
    <location>
        <begin position="1"/>
        <end position="18"/>
    </location>
</feature>
<evidence type="ECO:0000259" key="2">
    <source>
        <dbReference type="Pfam" id="PF11412"/>
    </source>
</evidence>
<dbReference type="EMBL" id="FQUQ01000002">
    <property type="protein sequence ID" value="SHF43857.1"/>
    <property type="molecule type" value="Genomic_DNA"/>
</dbReference>
<reference evidence="4" key="1">
    <citation type="submission" date="2016-11" db="EMBL/GenBank/DDBJ databases">
        <authorList>
            <person name="Varghese N."/>
            <person name="Submissions S."/>
        </authorList>
    </citation>
    <scope>NUCLEOTIDE SEQUENCE [LARGE SCALE GENOMIC DNA]</scope>
    <source>
        <strain evidence="4">DSM 16990</strain>
    </source>
</reference>
<evidence type="ECO:0000256" key="1">
    <source>
        <dbReference type="SAM" id="SignalP"/>
    </source>
</evidence>
<dbReference type="InterPro" id="IPR036929">
    <property type="entry name" value="DsbDN_sf"/>
</dbReference>
<dbReference type="RefSeq" id="WP_073231550.1">
    <property type="nucleotide sequence ID" value="NZ_FQUQ01000002.1"/>
</dbReference>